<evidence type="ECO:0000256" key="2">
    <source>
        <dbReference type="ARBA" id="ARBA00012438"/>
    </source>
</evidence>
<keyword evidence="6 12" id="KW-0418">Kinase</keyword>
<evidence type="ECO:0000256" key="7">
    <source>
        <dbReference type="ARBA" id="ARBA00022840"/>
    </source>
</evidence>
<organism evidence="12 13">
    <name type="scientific">Streptoalloteichus tenebrarius (strain ATCC 17920 / DSM 40477 / JCM 4838 / CBS 697.72 / NBRC 16177 / NCIMB 11028 / NRRL B-12390 / A12253. 1 / ISP 5477)</name>
    <name type="common">Streptomyces tenebrarius</name>
    <dbReference type="NCBI Taxonomy" id="1933"/>
    <lineage>
        <taxon>Bacteria</taxon>
        <taxon>Bacillati</taxon>
        <taxon>Actinomycetota</taxon>
        <taxon>Actinomycetes</taxon>
        <taxon>Pseudonocardiales</taxon>
        <taxon>Pseudonocardiaceae</taxon>
        <taxon>Streptoalloteichus</taxon>
    </lineage>
</organism>
<keyword evidence="9" id="KW-1133">Transmembrane helix</keyword>
<dbReference type="SUPFAM" id="SSF55874">
    <property type="entry name" value="ATPase domain of HSP90 chaperone/DNA topoisomerase II/histidine kinase"/>
    <property type="match status" value="1"/>
</dbReference>
<dbReference type="PANTHER" id="PTHR24421">
    <property type="entry name" value="NITRATE/NITRITE SENSOR PROTEIN NARX-RELATED"/>
    <property type="match status" value="1"/>
</dbReference>
<dbReference type="EMBL" id="JAMTCP010000009">
    <property type="protein sequence ID" value="MCP2258589.1"/>
    <property type="molecule type" value="Genomic_DNA"/>
</dbReference>
<keyword evidence="5" id="KW-0547">Nucleotide-binding</keyword>
<dbReference type="InterPro" id="IPR011712">
    <property type="entry name" value="Sig_transdc_His_kin_sub3_dim/P"/>
</dbReference>
<keyword evidence="8" id="KW-0902">Two-component regulatory system</keyword>
<feature type="domain" description="Histidine kinase/HSP90-like ATPase" evidence="10">
    <location>
        <begin position="283"/>
        <end position="373"/>
    </location>
</feature>
<keyword evidence="3" id="KW-0597">Phosphoprotein</keyword>
<dbReference type="Gene3D" id="1.20.5.1930">
    <property type="match status" value="1"/>
</dbReference>
<gene>
    <name evidence="12" type="ORF">LX15_002287</name>
</gene>
<dbReference type="EC" id="2.7.13.3" evidence="2"/>
<accession>A0ABT1HSV3</accession>
<dbReference type="InterPro" id="IPR050482">
    <property type="entry name" value="Sensor_HK_TwoCompSys"/>
</dbReference>
<comment type="caution">
    <text evidence="12">The sequence shown here is derived from an EMBL/GenBank/DDBJ whole genome shotgun (WGS) entry which is preliminary data.</text>
</comment>
<dbReference type="InterPro" id="IPR036890">
    <property type="entry name" value="HATPase_C_sf"/>
</dbReference>
<protein>
    <recommendedName>
        <fullName evidence="2">histidine kinase</fullName>
        <ecNumber evidence="2">2.7.13.3</ecNumber>
    </recommendedName>
</protein>
<comment type="catalytic activity">
    <reaction evidence="1">
        <text>ATP + protein L-histidine = ADP + protein N-phospho-L-histidine.</text>
        <dbReference type="EC" id="2.7.13.3"/>
    </reaction>
</comment>
<feature type="transmembrane region" description="Helical" evidence="9">
    <location>
        <begin position="60"/>
        <end position="85"/>
    </location>
</feature>
<keyword evidence="4" id="KW-0808">Transferase</keyword>
<dbReference type="CDD" id="cd16917">
    <property type="entry name" value="HATPase_UhpB-NarQ-NarX-like"/>
    <property type="match status" value="1"/>
</dbReference>
<keyword evidence="9" id="KW-0472">Membrane</keyword>
<evidence type="ECO:0000256" key="8">
    <source>
        <dbReference type="ARBA" id="ARBA00023012"/>
    </source>
</evidence>
<keyword evidence="9" id="KW-0812">Transmembrane</keyword>
<dbReference type="InterPro" id="IPR003594">
    <property type="entry name" value="HATPase_dom"/>
</dbReference>
<evidence type="ECO:0000256" key="4">
    <source>
        <dbReference type="ARBA" id="ARBA00022679"/>
    </source>
</evidence>
<dbReference type="RefSeq" id="WP_253669507.1">
    <property type="nucleotide sequence ID" value="NZ_JAMTCP010000009.1"/>
</dbReference>
<sequence length="387" mass="41617">MLRPLGRWRSHAWDAGAILLAAADLVLSIGDPQTDVPPYAHVMSWVACAALVLRRRFPRLVLAICVPGLLVGYALVAAEVALYTVSRRRPFGWQVVVGCLAVWASSFVLWPLPTFLELSLHEVLGRFLYGGLQALAPFALGLLMRTRTELSHRVRELAEGREREKRLHAHAVLAQERTRLAREMHDVVSHQVTLIAMQAGALQSCTPDDEAREVAGTIRQLSVRTLEELRQMVGVLRVTALDAEAASHPGLNDLPELVANSGVPVELTLGALPDPVPAPLATAAYRTVQEALTNVRKHAPGATASVLLDVREDHLTVEVRNGNPSTTAPPPPAFPSGGHGLVGLRERAELLGGDFRADRTEDGGFVVVARLPLGGAGVPGQGRQGQS</sequence>
<name>A0ABT1HSV3_STRSD</name>
<evidence type="ECO:0000256" key="6">
    <source>
        <dbReference type="ARBA" id="ARBA00022777"/>
    </source>
</evidence>
<dbReference type="Proteomes" id="UP001205311">
    <property type="component" value="Unassembled WGS sequence"/>
</dbReference>
<evidence type="ECO:0000259" key="11">
    <source>
        <dbReference type="Pfam" id="PF07730"/>
    </source>
</evidence>
<reference evidence="12 13" key="1">
    <citation type="submission" date="2022-06" db="EMBL/GenBank/DDBJ databases">
        <title>Genomic Encyclopedia of Archaeal and Bacterial Type Strains, Phase II (KMG-II): from individual species to whole genera.</title>
        <authorList>
            <person name="Goeker M."/>
        </authorList>
    </citation>
    <scope>NUCLEOTIDE SEQUENCE [LARGE SCALE GENOMIC DNA]</scope>
    <source>
        <strain evidence="12 13">DSM 40477</strain>
    </source>
</reference>
<proteinExistence type="predicted"/>
<keyword evidence="7" id="KW-0067">ATP-binding</keyword>
<feature type="domain" description="Signal transduction histidine kinase subgroup 3 dimerisation and phosphoacceptor" evidence="11">
    <location>
        <begin position="176"/>
        <end position="239"/>
    </location>
</feature>
<evidence type="ECO:0000256" key="1">
    <source>
        <dbReference type="ARBA" id="ARBA00000085"/>
    </source>
</evidence>
<dbReference type="Pfam" id="PF02518">
    <property type="entry name" value="HATPase_c"/>
    <property type="match status" value="1"/>
</dbReference>
<evidence type="ECO:0000256" key="3">
    <source>
        <dbReference type="ARBA" id="ARBA00022553"/>
    </source>
</evidence>
<dbReference type="PANTHER" id="PTHR24421:SF10">
    <property type="entry name" value="NITRATE_NITRITE SENSOR PROTEIN NARQ"/>
    <property type="match status" value="1"/>
</dbReference>
<evidence type="ECO:0000313" key="12">
    <source>
        <dbReference type="EMBL" id="MCP2258589.1"/>
    </source>
</evidence>
<dbReference type="GO" id="GO:0016301">
    <property type="term" value="F:kinase activity"/>
    <property type="evidence" value="ECO:0007669"/>
    <property type="project" value="UniProtKB-KW"/>
</dbReference>
<feature type="transmembrane region" description="Helical" evidence="9">
    <location>
        <begin position="124"/>
        <end position="144"/>
    </location>
</feature>
<keyword evidence="13" id="KW-1185">Reference proteome</keyword>
<evidence type="ECO:0000313" key="13">
    <source>
        <dbReference type="Proteomes" id="UP001205311"/>
    </source>
</evidence>
<dbReference type="Gene3D" id="3.30.565.10">
    <property type="entry name" value="Histidine kinase-like ATPase, C-terminal domain"/>
    <property type="match status" value="1"/>
</dbReference>
<evidence type="ECO:0000256" key="5">
    <source>
        <dbReference type="ARBA" id="ARBA00022741"/>
    </source>
</evidence>
<dbReference type="Pfam" id="PF07730">
    <property type="entry name" value="HisKA_3"/>
    <property type="match status" value="1"/>
</dbReference>
<feature type="transmembrane region" description="Helical" evidence="9">
    <location>
        <begin position="91"/>
        <end position="112"/>
    </location>
</feature>
<evidence type="ECO:0000256" key="9">
    <source>
        <dbReference type="SAM" id="Phobius"/>
    </source>
</evidence>
<evidence type="ECO:0000259" key="10">
    <source>
        <dbReference type="Pfam" id="PF02518"/>
    </source>
</evidence>